<dbReference type="PANTHER" id="PTHR43054:SF1">
    <property type="entry name" value="SCYLLO-INOSITOL 2-DEHYDROGENASE (NADP(+)) IOLU"/>
    <property type="match status" value="1"/>
</dbReference>
<organism evidence="2 3">
    <name type="scientific">Lacticaseibacillus pantheris DSM 15945 = JCM 12539 = NBRC 106106</name>
    <dbReference type="NCBI Taxonomy" id="1423783"/>
    <lineage>
        <taxon>Bacteria</taxon>
        <taxon>Bacillati</taxon>
        <taxon>Bacillota</taxon>
        <taxon>Bacilli</taxon>
        <taxon>Lactobacillales</taxon>
        <taxon>Lactobacillaceae</taxon>
        <taxon>Lacticaseibacillus</taxon>
    </lineage>
</organism>
<gene>
    <name evidence="2" type="ORF">FC50_GL001079</name>
</gene>
<dbReference type="PANTHER" id="PTHR43054">
    <property type="match status" value="1"/>
</dbReference>
<keyword evidence="3" id="KW-1185">Reference proteome</keyword>
<dbReference type="Pfam" id="PF01408">
    <property type="entry name" value="GFO_IDH_MocA"/>
    <property type="match status" value="1"/>
</dbReference>
<reference evidence="2 3" key="1">
    <citation type="journal article" date="2015" name="Genome Announc.">
        <title>Expanding the biotechnology potential of lactobacilli through comparative genomics of 213 strains and associated genera.</title>
        <authorList>
            <person name="Sun Z."/>
            <person name="Harris H.M."/>
            <person name="McCann A."/>
            <person name="Guo C."/>
            <person name="Argimon S."/>
            <person name="Zhang W."/>
            <person name="Yang X."/>
            <person name="Jeffery I.B."/>
            <person name="Cooney J.C."/>
            <person name="Kagawa T.F."/>
            <person name="Liu W."/>
            <person name="Song Y."/>
            <person name="Salvetti E."/>
            <person name="Wrobel A."/>
            <person name="Rasinkangas P."/>
            <person name="Parkhill J."/>
            <person name="Rea M.C."/>
            <person name="O'Sullivan O."/>
            <person name="Ritari J."/>
            <person name="Douillard F.P."/>
            <person name="Paul Ross R."/>
            <person name="Yang R."/>
            <person name="Briner A.E."/>
            <person name="Felis G.E."/>
            <person name="de Vos W.M."/>
            <person name="Barrangou R."/>
            <person name="Klaenhammer T.R."/>
            <person name="Caufield P.W."/>
            <person name="Cui Y."/>
            <person name="Zhang H."/>
            <person name="O'Toole P.W."/>
        </authorList>
    </citation>
    <scope>NUCLEOTIDE SEQUENCE [LARGE SCALE GENOMIC DNA]</scope>
    <source>
        <strain evidence="2 3">DSM 15945</strain>
    </source>
</reference>
<dbReference type="GO" id="GO:0000166">
    <property type="term" value="F:nucleotide binding"/>
    <property type="evidence" value="ECO:0007669"/>
    <property type="project" value="InterPro"/>
</dbReference>
<evidence type="ECO:0000313" key="3">
    <source>
        <dbReference type="Proteomes" id="UP000051922"/>
    </source>
</evidence>
<dbReference type="EMBL" id="AZFJ01000049">
    <property type="protein sequence ID" value="KRL85694.1"/>
    <property type="molecule type" value="Genomic_DNA"/>
</dbReference>
<protein>
    <submittedName>
        <fullName evidence="2">Oxidoreductase</fullName>
    </submittedName>
</protein>
<dbReference type="PATRIC" id="fig|1423783.4.peg.1119"/>
<dbReference type="AlphaFoldDB" id="A0A0R1TY75"/>
<dbReference type="RefSeq" id="WP_054651768.1">
    <property type="nucleotide sequence ID" value="NZ_AZFJ01000049.1"/>
</dbReference>
<proteinExistence type="predicted"/>
<dbReference type="SUPFAM" id="SSF51735">
    <property type="entry name" value="NAD(P)-binding Rossmann-fold domains"/>
    <property type="match status" value="1"/>
</dbReference>
<dbReference type="OrthoDB" id="9815825at2"/>
<dbReference type="STRING" id="1423783.FC50_GL001079"/>
<accession>A0A0R1TY75</accession>
<dbReference type="Gene3D" id="3.30.360.10">
    <property type="entry name" value="Dihydrodipicolinate Reductase, domain 2"/>
    <property type="match status" value="1"/>
</dbReference>
<sequence>MLRLGIIGTNWITKQFIDAAQGTGRFELTAVYSRHLDKAQEFATNYDDEVALFDDLTAFLNSSYFDVVYIASPNSLHAAQTLAAVNAGKHVIVEKPMVANVADFAALDAAMAAHPDVFVFEAARHVYEENFHRVRDFIADHQVTGATLVYMKYSSRYDAYLAGREPNVFTTKFAGGAMMDLGVYLVYAAIGWFGVPQHATYQPTMLQSGVDGTGVMHFSYGDFDVNMICGKTTQSYLPSEIYFGKDTLRLDAPESITQMDFTTPDGTQQLAGPQEDNPMAPEAAFFGDTIEGGDHEACARQLQLSRQVHQVITNMRVAAGIKFPGDER</sequence>
<dbReference type="Gene3D" id="3.40.50.720">
    <property type="entry name" value="NAD(P)-binding Rossmann-like Domain"/>
    <property type="match status" value="1"/>
</dbReference>
<dbReference type="SUPFAM" id="SSF55347">
    <property type="entry name" value="Glyceraldehyde-3-phosphate dehydrogenase-like, C-terminal domain"/>
    <property type="match status" value="1"/>
</dbReference>
<comment type="caution">
    <text evidence="2">The sequence shown here is derived from an EMBL/GenBank/DDBJ whole genome shotgun (WGS) entry which is preliminary data.</text>
</comment>
<feature type="domain" description="Gfo/Idh/MocA-like oxidoreductase N-terminal" evidence="1">
    <location>
        <begin position="2"/>
        <end position="117"/>
    </location>
</feature>
<dbReference type="InterPro" id="IPR000683">
    <property type="entry name" value="Gfo/Idh/MocA-like_OxRdtase_N"/>
</dbReference>
<name>A0A0R1TY75_9LACO</name>
<dbReference type="InterPro" id="IPR036291">
    <property type="entry name" value="NAD(P)-bd_dom_sf"/>
</dbReference>
<dbReference type="Proteomes" id="UP000051922">
    <property type="component" value="Unassembled WGS sequence"/>
</dbReference>
<evidence type="ECO:0000313" key="2">
    <source>
        <dbReference type="EMBL" id="KRL85694.1"/>
    </source>
</evidence>
<evidence type="ECO:0000259" key="1">
    <source>
        <dbReference type="Pfam" id="PF01408"/>
    </source>
</evidence>